<organism evidence="1">
    <name type="scientific">Flavobacterium columnare</name>
    <dbReference type="NCBI Taxonomy" id="996"/>
    <lineage>
        <taxon>Bacteria</taxon>
        <taxon>Pseudomonadati</taxon>
        <taxon>Bacteroidota</taxon>
        <taxon>Flavobacteriia</taxon>
        <taxon>Flavobacteriales</taxon>
        <taxon>Flavobacteriaceae</taxon>
        <taxon>Flavobacterium</taxon>
    </lineage>
</organism>
<evidence type="ECO:0000313" key="1">
    <source>
        <dbReference type="EMBL" id="RVU89225.1"/>
    </source>
</evidence>
<evidence type="ECO:0008006" key="2">
    <source>
        <dbReference type="Google" id="ProtNLM"/>
    </source>
</evidence>
<protein>
    <recommendedName>
        <fullName evidence="2">Lipoprotein</fullName>
    </recommendedName>
</protein>
<reference evidence="1" key="1">
    <citation type="submission" date="2018-12" db="EMBL/GenBank/DDBJ databases">
        <title>Draft genome sequence of Flaovobacterium columnare BGFS27 isolated from channel catfish in Alabama.</title>
        <authorList>
            <person name="Cai W."/>
            <person name="Arias C."/>
        </authorList>
    </citation>
    <scope>NUCLEOTIDE SEQUENCE [LARGE SCALE GENOMIC DNA]</scope>
    <source>
        <strain evidence="1">BGFS27</strain>
    </source>
</reference>
<sequence>MRKSILFLSSLIIISCKADKYSNEKIKNQSFVSTRDMLVDTNPSEEKEENTSYLIPSEKSKFPFIIDQKVYNELADSQYTPIKDINTVNSLLIPKYKKELISINNDTHLLSNYSFVKIAERKIKNFKITFFVSRYHGNGAFTTTFANVTRENSNKIIDSKKVGYYYSYVGESKLVTLVMDKNGKIEITTMIDRDKPTMENLKIDINGKIVASR</sequence>
<dbReference type="EMBL" id="RWGX01000003">
    <property type="protein sequence ID" value="RVU89225.1"/>
    <property type="molecule type" value="Genomic_DNA"/>
</dbReference>
<gene>
    <name evidence="1" type="ORF">EJB19_03600</name>
</gene>
<dbReference type="PROSITE" id="PS51257">
    <property type="entry name" value="PROKAR_LIPOPROTEIN"/>
    <property type="match status" value="1"/>
</dbReference>
<name>A0AA94F674_9FLAO</name>
<dbReference type="AlphaFoldDB" id="A0AA94F674"/>
<proteinExistence type="predicted"/>
<dbReference type="RefSeq" id="WP_123910390.1">
    <property type="nucleotide sequence ID" value="NZ_RWGX02000014.1"/>
</dbReference>
<accession>A0AA94F674</accession>
<comment type="caution">
    <text evidence="1">The sequence shown here is derived from an EMBL/GenBank/DDBJ whole genome shotgun (WGS) entry which is preliminary data.</text>
</comment>